<name>A0A8K0MYG3_COCNU</name>
<feature type="region of interest" description="Disordered" evidence="1">
    <location>
        <begin position="1"/>
        <end position="22"/>
    </location>
</feature>
<protein>
    <submittedName>
        <fullName evidence="2">Uncharacterized protein</fullName>
    </submittedName>
</protein>
<sequence>MTNPTPEPSKPQPRGERKASNTISVTMMSIGATYARLHVQQEHYKEKLKRKEGEEAKGEKKGSEGKVHPSGPATSSSNP</sequence>
<dbReference type="EMBL" id="CM017874">
    <property type="protein sequence ID" value="KAG1334528.1"/>
    <property type="molecule type" value="Genomic_DNA"/>
</dbReference>
<dbReference type="AlphaFoldDB" id="A0A8K0MYG3"/>
<dbReference type="Proteomes" id="UP000797356">
    <property type="component" value="Chromosome 3"/>
</dbReference>
<keyword evidence="3" id="KW-1185">Reference proteome</keyword>
<gene>
    <name evidence="2" type="ORF">COCNU_03G006470</name>
</gene>
<feature type="compositionally biased region" description="Pro residues" evidence="1">
    <location>
        <begin position="1"/>
        <end position="11"/>
    </location>
</feature>
<accession>A0A8K0MYG3</accession>
<proteinExistence type="predicted"/>
<organism evidence="2 3">
    <name type="scientific">Cocos nucifera</name>
    <name type="common">Coconut palm</name>
    <dbReference type="NCBI Taxonomy" id="13894"/>
    <lineage>
        <taxon>Eukaryota</taxon>
        <taxon>Viridiplantae</taxon>
        <taxon>Streptophyta</taxon>
        <taxon>Embryophyta</taxon>
        <taxon>Tracheophyta</taxon>
        <taxon>Spermatophyta</taxon>
        <taxon>Magnoliopsida</taxon>
        <taxon>Liliopsida</taxon>
        <taxon>Arecaceae</taxon>
        <taxon>Arecoideae</taxon>
        <taxon>Cocoseae</taxon>
        <taxon>Attaleinae</taxon>
        <taxon>Cocos</taxon>
    </lineage>
</organism>
<feature type="compositionally biased region" description="Basic and acidic residues" evidence="1">
    <location>
        <begin position="43"/>
        <end position="67"/>
    </location>
</feature>
<evidence type="ECO:0000313" key="2">
    <source>
        <dbReference type="EMBL" id="KAG1334528.1"/>
    </source>
</evidence>
<reference evidence="2" key="2">
    <citation type="submission" date="2019-07" db="EMBL/GenBank/DDBJ databases">
        <authorList>
            <person name="Yang Y."/>
            <person name="Bocs S."/>
            <person name="Baudouin L."/>
        </authorList>
    </citation>
    <scope>NUCLEOTIDE SEQUENCE</scope>
    <source>
        <tissue evidence="2">Spear leaf of Hainan Tall coconut</tissue>
    </source>
</reference>
<reference evidence="2" key="1">
    <citation type="journal article" date="2017" name="Gigascience">
        <title>The genome draft of coconut (Cocos nucifera).</title>
        <authorList>
            <person name="Xiao Y."/>
            <person name="Xu P."/>
            <person name="Fan H."/>
            <person name="Baudouin L."/>
            <person name="Xia W."/>
            <person name="Bocs S."/>
            <person name="Xu J."/>
            <person name="Li Q."/>
            <person name="Guo A."/>
            <person name="Zhou L."/>
            <person name="Li J."/>
            <person name="Wu Y."/>
            <person name="Ma Z."/>
            <person name="Armero A."/>
            <person name="Issali A.E."/>
            <person name="Liu N."/>
            <person name="Peng M."/>
            <person name="Yang Y."/>
        </authorList>
    </citation>
    <scope>NUCLEOTIDE SEQUENCE</scope>
    <source>
        <tissue evidence="2">Spear leaf of Hainan Tall coconut</tissue>
    </source>
</reference>
<evidence type="ECO:0000256" key="1">
    <source>
        <dbReference type="SAM" id="MobiDB-lite"/>
    </source>
</evidence>
<comment type="caution">
    <text evidence="2">The sequence shown here is derived from an EMBL/GenBank/DDBJ whole genome shotgun (WGS) entry which is preliminary data.</text>
</comment>
<evidence type="ECO:0000313" key="3">
    <source>
        <dbReference type="Proteomes" id="UP000797356"/>
    </source>
</evidence>
<feature type="region of interest" description="Disordered" evidence="1">
    <location>
        <begin position="43"/>
        <end position="79"/>
    </location>
</feature>